<dbReference type="InterPro" id="IPR050275">
    <property type="entry name" value="PGM_Phosphatase"/>
</dbReference>
<dbReference type="CDD" id="cd07067">
    <property type="entry name" value="HP_PGM_like"/>
    <property type="match status" value="1"/>
</dbReference>
<proteinExistence type="predicted"/>
<dbReference type="RefSeq" id="WP_150644041.1">
    <property type="nucleotide sequence ID" value="NZ_CABVHQ010000049.1"/>
</dbReference>
<sequence>MSSTPSVRRRIYLLRHAAVSYFDEQGHPLDPRGVPLNANGLEQAAAAAHMLAPVPFDLAVCSGLPRTEQTARMVLNGGQAITLHCDERLKEIRAGRLREVPAEQRERTIAYAYDDADQPGACFIGGETWSDFNARVILAWHEWLTRPEWSNLLMVAHDAVNRVILGHIGGSGLGGLKAFEQDPACINIIETDHGPEGESRCLIRCINLAAYDPIRQQQRQTVMEQVWNHFQPNAAQPPVPAEE</sequence>
<reference evidence="1 2" key="1">
    <citation type="submission" date="2019-09" db="EMBL/GenBank/DDBJ databases">
        <authorList>
            <person name="Chandra G."/>
            <person name="Truman W A."/>
        </authorList>
    </citation>
    <scope>NUCLEOTIDE SEQUENCE [LARGE SCALE GENOMIC DNA]</scope>
    <source>
        <strain evidence="1">PS691</strain>
    </source>
</reference>
<dbReference type="SMART" id="SM00855">
    <property type="entry name" value="PGAM"/>
    <property type="match status" value="1"/>
</dbReference>
<dbReference type="Pfam" id="PF00300">
    <property type="entry name" value="His_Phos_1"/>
    <property type="match status" value="1"/>
</dbReference>
<evidence type="ECO:0008006" key="3">
    <source>
        <dbReference type="Google" id="ProtNLM"/>
    </source>
</evidence>
<dbReference type="InterPro" id="IPR029033">
    <property type="entry name" value="His_PPase_superfam"/>
</dbReference>
<dbReference type="OrthoDB" id="9781415at2"/>
<protein>
    <recommendedName>
        <fullName evidence="3">Histidine phosphatase family protein</fullName>
    </recommendedName>
</protein>
<dbReference type="SUPFAM" id="SSF53254">
    <property type="entry name" value="Phosphoglycerate mutase-like"/>
    <property type="match status" value="1"/>
</dbReference>
<organism evidence="1 2">
    <name type="scientific">Pseudomonas fluorescens</name>
    <dbReference type="NCBI Taxonomy" id="294"/>
    <lineage>
        <taxon>Bacteria</taxon>
        <taxon>Pseudomonadati</taxon>
        <taxon>Pseudomonadota</taxon>
        <taxon>Gammaproteobacteria</taxon>
        <taxon>Pseudomonadales</taxon>
        <taxon>Pseudomonadaceae</taxon>
        <taxon>Pseudomonas</taxon>
    </lineage>
</organism>
<gene>
    <name evidence="1" type="ORF">PS691_04188</name>
</gene>
<dbReference type="Gene3D" id="3.40.50.1240">
    <property type="entry name" value="Phosphoglycerate mutase-like"/>
    <property type="match status" value="1"/>
</dbReference>
<dbReference type="InterPro" id="IPR013078">
    <property type="entry name" value="His_Pase_superF_clade-1"/>
</dbReference>
<dbReference type="PANTHER" id="PTHR48100">
    <property type="entry name" value="BROAD-SPECIFICITY PHOSPHATASE YOR283W-RELATED"/>
    <property type="match status" value="1"/>
</dbReference>
<evidence type="ECO:0000313" key="2">
    <source>
        <dbReference type="Proteomes" id="UP000337909"/>
    </source>
</evidence>
<dbReference type="GO" id="GO:0016791">
    <property type="term" value="F:phosphatase activity"/>
    <property type="evidence" value="ECO:0007669"/>
    <property type="project" value="TreeGrafter"/>
</dbReference>
<dbReference type="Proteomes" id="UP000337909">
    <property type="component" value="Unassembled WGS sequence"/>
</dbReference>
<dbReference type="EMBL" id="CABVHQ010000049">
    <property type="protein sequence ID" value="VVO21022.1"/>
    <property type="molecule type" value="Genomic_DNA"/>
</dbReference>
<name>A0A5E7E4G3_PSEFL</name>
<dbReference type="AlphaFoldDB" id="A0A5E7E4G3"/>
<evidence type="ECO:0000313" key="1">
    <source>
        <dbReference type="EMBL" id="VVO21022.1"/>
    </source>
</evidence>
<accession>A0A5E7E4G3</accession>